<keyword evidence="7" id="KW-1185">Reference proteome</keyword>
<dbReference type="RefSeq" id="XP_052942346.1">
    <property type="nucleotide sequence ID" value="XM_053091314.1"/>
</dbReference>
<dbReference type="GO" id="GO:1990904">
    <property type="term" value="C:ribonucleoprotein complex"/>
    <property type="evidence" value="ECO:0007669"/>
    <property type="project" value="UniProtKB-KW"/>
</dbReference>
<dbReference type="EMBL" id="JAKWFO010000014">
    <property type="protein sequence ID" value="KAI9632569.1"/>
    <property type="molecule type" value="Genomic_DNA"/>
</dbReference>
<comment type="caution">
    <text evidence="6">The sequence shown here is derived from an EMBL/GenBank/DDBJ whole genome shotgun (WGS) entry which is preliminary data.</text>
</comment>
<dbReference type="InterPro" id="IPR047988">
    <property type="entry name" value="Ribosomal_uS7m_fungi"/>
</dbReference>
<name>A0AA38H4I9_9TREE</name>
<keyword evidence="3" id="KW-0687">Ribonucleoprotein</keyword>
<reference evidence="6" key="1">
    <citation type="journal article" date="2022" name="G3 (Bethesda)">
        <title>High quality genome of the basidiomycete yeast Dioszegia hungarica PDD-24b-2 isolated from cloud water.</title>
        <authorList>
            <person name="Jarrige D."/>
            <person name="Haridas S."/>
            <person name="Bleykasten-Grosshans C."/>
            <person name="Joly M."/>
            <person name="Nadalig T."/>
            <person name="Sancelme M."/>
            <person name="Vuilleumier S."/>
            <person name="Grigoriev I.V."/>
            <person name="Amato P."/>
            <person name="Bringel F."/>
        </authorList>
    </citation>
    <scope>NUCLEOTIDE SEQUENCE</scope>
    <source>
        <strain evidence="6">PDD-24b-2</strain>
    </source>
</reference>
<organism evidence="6 7">
    <name type="scientific">Dioszegia hungarica</name>
    <dbReference type="NCBI Taxonomy" id="4972"/>
    <lineage>
        <taxon>Eukaryota</taxon>
        <taxon>Fungi</taxon>
        <taxon>Dikarya</taxon>
        <taxon>Basidiomycota</taxon>
        <taxon>Agaricomycotina</taxon>
        <taxon>Tremellomycetes</taxon>
        <taxon>Tremellales</taxon>
        <taxon>Bulleribasidiaceae</taxon>
        <taxon>Dioszegia</taxon>
    </lineage>
</organism>
<evidence type="ECO:0000256" key="2">
    <source>
        <dbReference type="ARBA" id="ARBA00022980"/>
    </source>
</evidence>
<evidence type="ECO:0000259" key="5">
    <source>
        <dbReference type="Pfam" id="PF00177"/>
    </source>
</evidence>
<dbReference type="CDD" id="cd14868">
    <property type="entry name" value="uS7_Mitochondria_Fungi"/>
    <property type="match status" value="1"/>
</dbReference>
<dbReference type="Proteomes" id="UP001164286">
    <property type="component" value="Unassembled WGS sequence"/>
</dbReference>
<feature type="region of interest" description="Disordered" evidence="4">
    <location>
        <begin position="26"/>
        <end position="49"/>
    </location>
</feature>
<protein>
    <submittedName>
        <fullName evidence="6">Ribosomal protein S7 domain-containing protein</fullName>
    </submittedName>
</protein>
<keyword evidence="2 6" id="KW-0689">Ribosomal protein</keyword>
<evidence type="ECO:0000256" key="3">
    <source>
        <dbReference type="ARBA" id="ARBA00023274"/>
    </source>
</evidence>
<dbReference type="SUPFAM" id="SSF47973">
    <property type="entry name" value="Ribosomal protein S7"/>
    <property type="match status" value="1"/>
</dbReference>
<feature type="compositionally biased region" description="Pro residues" evidence="4">
    <location>
        <begin position="30"/>
        <end position="39"/>
    </location>
</feature>
<dbReference type="InterPro" id="IPR023798">
    <property type="entry name" value="Ribosomal_uS7_dom"/>
</dbReference>
<dbReference type="GeneID" id="77730519"/>
<accession>A0AA38H4I9</accession>
<feature type="domain" description="Small ribosomal subunit protein uS7" evidence="5">
    <location>
        <begin position="96"/>
        <end position="226"/>
    </location>
</feature>
<dbReference type="GO" id="GO:0005840">
    <property type="term" value="C:ribosome"/>
    <property type="evidence" value="ECO:0007669"/>
    <property type="project" value="UniProtKB-KW"/>
</dbReference>
<comment type="similarity">
    <text evidence="1">Belongs to the universal ribosomal protein uS7 family.</text>
</comment>
<evidence type="ECO:0000256" key="4">
    <source>
        <dbReference type="SAM" id="MobiDB-lite"/>
    </source>
</evidence>
<evidence type="ECO:0000313" key="7">
    <source>
        <dbReference type="Proteomes" id="UP001164286"/>
    </source>
</evidence>
<dbReference type="InterPro" id="IPR036823">
    <property type="entry name" value="Ribosomal_uS7_dom_sf"/>
</dbReference>
<gene>
    <name evidence="6" type="ORF">MKK02DRAFT_40873</name>
</gene>
<dbReference type="Pfam" id="PF00177">
    <property type="entry name" value="Ribosomal_S7"/>
    <property type="match status" value="1"/>
</dbReference>
<dbReference type="Gene3D" id="1.10.455.10">
    <property type="entry name" value="Ribosomal protein S7 domain"/>
    <property type="match status" value="1"/>
</dbReference>
<evidence type="ECO:0000256" key="1">
    <source>
        <dbReference type="ARBA" id="ARBA00007151"/>
    </source>
</evidence>
<sequence length="231" mass="25058">MSIRQSLRAVSALSSTTRSFASSSRVLVPPITPGPPPDPNASSGFDLLINNLLPPPTSSAKPVPALRYGSPSSHTPEAAAAVRGYTPEALPPQIDPLLDLFTNMLMKHGRKAEAQGHVSDILSMLQKASNSPPQPLLSRAITLASPSVRLNSTRRRAKLVQTPKALDERQSTRQGIVWLLKAAERGRKGGLPRNQRIAREVFAVLEGSSDVYKWVEERHRLATANRSNLGR</sequence>
<evidence type="ECO:0000313" key="6">
    <source>
        <dbReference type="EMBL" id="KAI9632569.1"/>
    </source>
</evidence>
<proteinExistence type="inferred from homology"/>
<dbReference type="AlphaFoldDB" id="A0AA38H4I9"/>